<dbReference type="PANTHER" id="PTHR46412">
    <property type="entry name" value="BES1-INTERACTING MYC-LIKE PROTEIN"/>
    <property type="match status" value="1"/>
</dbReference>
<dbReference type="Pfam" id="PF00010">
    <property type="entry name" value="HLH"/>
    <property type="match status" value="1"/>
</dbReference>
<keyword evidence="2" id="KW-0805">Transcription regulation</keyword>
<evidence type="ECO:0000313" key="6">
    <source>
        <dbReference type="EMBL" id="KMZ66037.1"/>
    </source>
</evidence>
<dbReference type="OMA" id="CANTSIA"/>
<feature type="compositionally biased region" description="Polar residues" evidence="4">
    <location>
        <begin position="186"/>
        <end position="196"/>
    </location>
</feature>
<gene>
    <name evidence="6" type="ORF">ZOSMA_2G00480</name>
</gene>
<feature type="compositionally biased region" description="Basic and acidic residues" evidence="4">
    <location>
        <begin position="164"/>
        <end position="184"/>
    </location>
</feature>
<dbReference type="Gene3D" id="4.10.280.10">
    <property type="entry name" value="Helix-loop-helix DNA-binding domain"/>
    <property type="match status" value="1"/>
</dbReference>
<comment type="caution">
    <text evidence="6">The sequence shown here is derived from an EMBL/GenBank/DDBJ whole genome shotgun (WGS) entry which is preliminary data.</text>
</comment>
<dbReference type="InterPro" id="IPR036638">
    <property type="entry name" value="HLH_DNA-bd_sf"/>
</dbReference>
<dbReference type="InterPro" id="IPR011598">
    <property type="entry name" value="bHLH_dom"/>
</dbReference>
<dbReference type="OrthoDB" id="690068at2759"/>
<dbReference type="SUPFAM" id="SSF47459">
    <property type="entry name" value="HLH, helix-loop-helix DNA-binding domain"/>
    <property type="match status" value="1"/>
</dbReference>
<proteinExistence type="inferred from homology"/>
<dbReference type="GO" id="GO:0046983">
    <property type="term" value="F:protein dimerization activity"/>
    <property type="evidence" value="ECO:0007669"/>
    <property type="project" value="InterPro"/>
</dbReference>
<evidence type="ECO:0000256" key="2">
    <source>
        <dbReference type="ARBA" id="ARBA00023015"/>
    </source>
</evidence>
<dbReference type="PANTHER" id="PTHR46412:SF6">
    <property type="entry name" value="TRANSCRIPTION FACTOR BIM2"/>
    <property type="match status" value="1"/>
</dbReference>
<dbReference type="SMART" id="SM00353">
    <property type="entry name" value="HLH"/>
    <property type="match status" value="1"/>
</dbReference>
<dbReference type="AlphaFoldDB" id="A0A0K9PCS1"/>
<organism evidence="6 7">
    <name type="scientific">Zostera marina</name>
    <name type="common">Eelgrass</name>
    <dbReference type="NCBI Taxonomy" id="29655"/>
    <lineage>
        <taxon>Eukaryota</taxon>
        <taxon>Viridiplantae</taxon>
        <taxon>Streptophyta</taxon>
        <taxon>Embryophyta</taxon>
        <taxon>Tracheophyta</taxon>
        <taxon>Spermatophyta</taxon>
        <taxon>Magnoliopsida</taxon>
        <taxon>Liliopsida</taxon>
        <taxon>Zosteraceae</taxon>
        <taxon>Zostera</taxon>
    </lineage>
</organism>
<evidence type="ECO:0000256" key="1">
    <source>
        <dbReference type="ARBA" id="ARBA00005510"/>
    </source>
</evidence>
<keyword evidence="7" id="KW-1185">Reference proteome</keyword>
<evidence type="ECO:0000256" key="3">
    <source>
        <dbReference type="ARBA" id="ARBA00023163"/>
    </source>
</evidence>
<dbReference type="STRING" id="29655.A0A0K9PCS1"/>
<feature type="compositionally biased region" description="Low complexity" evidence="4">
    <location>
        <begin position="103"/>
        <end position="113"/>
    </location>
</feature>
<dbReference type="PROSITE" id="PS50888">
    <property type="entry name" value="BHLH"/>
    <property type="match status" value="1"/>
</dbReference>
<keyword evidence="3" id="KW-0804">Transcription</keyword>
<comment type="similarity">
    <text evidence="1">Belongs to the bHLH protein family.</text>
</comment>
<feature type="compositionally biased region" description="Polar residues" evidence="4">
    <location>
        <begin position="447"/>
        <end position="462"/>
    </location>
</feature>
<dbReference type="CDD" id="cd11453">
    <property type="entry name" value="bHLH_AtBIM_like"/>
    <property type="match status" value="1"/>
</dbReference>
<dbReference type="GO" id="GO:0006351">
    <property type="term" value="P:DNA-templated transcription"/>
    <property type="evidence" value="ECO:0007669"/>
    <property type="project" value="InterPro"/>
</dbReference>
<reference evidence="7" key="1">
    <citation type="journal article" date="2016" name="Nature">
        <title>The genome of the seagrass Zostera marina reveals angiosperm adaptation to the sea.</title>
        <authorList>
            <person name="Olsen J.L."/>
            <person name="Rouze P."/>
            <person name="Verhelst B."/>
            <person name="Lin Y.-C."/>
            <person name="Bayer T."/>
            <person name="Collen J."/>
            <person name="Dattolo E."/>
            <person name="De Paoli E."/>
            <person name="Dittami S."/>
            <person name="Maumus F."/>
            <person name="Michel G."/>
            <person name="Kersting A."/>
            <person name="Lauritano C."/>
            <person name="Lohaus R."/>
            <person name="Toepel M."/>
            <person name="Tonon T."/>
            <person name="Vanneste K."/>
            <person name="Amirebrahimi M."/>
            <person name="Brakel J."/>
            <person name="Bostroem C."/>
            <person name="Chovatia M."/>
            <person name="Grimwood J."/>
            <person name="Jenkins J.W."/>
            <person name="Jueterbock A."/>
            <person name="Mraz A."/>
            <person name="Stam W.T."/>
            <person name="Tice H."/>
            <person name="Bornberg-Bauer E."/>
            <person name="Green P.J."/>
            <person name="Pearson G.A."/>
            <person name="Procaccini G."/>
            <person name="Duarte C.M."/>
            <person name="Schmutz J."/>
            <person name="Reusch T.B.H."/>
            <person name="Van de Peer Y."/>
        </authorList>
    </citation>
    <scope>NUCLEOTIDE SEQUENCE [LARGE SCALE GENOMIC DNA]</scope>
    <source>
        <strain evidence="7">cv. Finnish</strain>
    </source>
</reference>
<feature type="domain" description="BHLH" evidence="5">
    <location>
        <begin position="195"/>
        <end position="245"/>
    </location>
</feature>
<dbReference type="EMBL" id="LFYR01000981">
    <property type="protein sequence ID" value="KMZ66037.1"/>
    <property type="molecule type" value="Genomic_DNA"/>
</dbReference>
<feature type="compositionally biased region" description="Basic residues" evidence="4">
    <location>
        <begin position="470"/>
        <end position="481"/>
    </location>
</feature>
<accession>A0A0K9PCS1</accession>
<feature type="compositionally biased region" description="Basic and acidic residues" evidence="4">
    <location>
        <begin position="201"/>
        <end position="210"/>
    </location>
</feature>
<dbReference type="Proteomes" id="UP000036987">
    <property type="component" value="Unassembled WGS sequence"/>
</dbReference>
<feature type="region of interest" description="Disordered" evidence="4">
    <location>
        <begin position="97"/>
        <end position="210"/>
    </location>
</feature>
<evidence type="ECO:0000259" key="5">
    <source>
        <dbReference type="PROSITE" id="PS50888"/>
    </source>
</evidence>
<dbReference type="InterPro" id="IPR044295">
    <property type="entry name" value="BIM1/2/3"/>
</dbReference>
<protein>
    <recommendedName>
        <fullName evidence="5">BHLH domain-containing protein</fullName>
    </recommendedName>
</protein>
<dbReference type="GO" id="GO:0003700">
    <property type="term" value="F:DNA-binding transcription factor activity"/>
    <property type="evidence" value="ECO:0007669"/>
    <property type="project" value="InterPro"/>
</dbReference>
<evidence type="ECO:0000256" key="4">
    <source>
        <dbReference type="SAM" id="MobiDB-lite"/>
    </source>
</evidence>
<evidence type="ECO:0000313" key="7">
    <source>
        <dbReference type="Proteomes" id="UP000036987"/>
    </source>
</evidence>
<sequence>MEIQDSKKATTHDFLSLYKETSGFTQIDPTLSPQEIHRKKTQDFLQPFEEKRTVVTPATFKQLSTVKLEPSEVQGTGGAFVLWGGEESVPARIITGARRHQQQQKQKQWSSSSPSPPCTAPSIRNSSLGSILSGRKSTGQERRSMDTGSKSGKGFTDEDEDDEVVGRREASSQKDLTVKIDRKTHQNNNDQEATTPRSKHSATEQRRRSKINDRFQILRDLIPHSDQKRDKASFLLEVIEYIQFLKEKVEKSESGYPVWNQETIKMIPWKNNQVPTEIIAEPSHALRNGPSPPKLVISGDNIIPAIPVPLANNHAQLESENLNSGLAHKVASLPPPLQQYGRSRGFVNLPHQRFIPESENVASQSQSRRLRQTSGYATEILSEHDLMIDEGTISISSAYSQGILNALTEALKNTGLDLSQASVSVNINLGKRAFNKPVINQKDPSVGNETFGHSSHMVSSTIEETEHANSNKRHKPGTSHC</sequence>
<feature type="region of interest" description="Disordered" evidence="4">
    <location>
        <begin position="444"/>
        <end position="481"/>
    </location>
</feature>
<name>A0A0K9PCS1_ZOSMR</name>